<reference evidence="5 6" key="1">
    <citation type="submission" date="2020-08" db="EMBL/GenBank/DDBJ databases">
        <title>Sequencing the genomes of 1000 actinobacteria strains.</title>
        <authorList>
            <person name="Klenk H.-P."/>
        </authorList>
    </citation>
    <scope>NUCLEOTIDE SEQUENCE [LARGE SCALE GENOMIC DNA]</scope>
    <source>
        <strain evidence="5 6">DSM 45518</strain>
    </source>
</reference>
<feature type="binding site" evidence="3">
    <location>
        <position position="289"/>
    </location>
    <ligand>
        <name>NAD(+)</name>
        <dbReference type="ChEBI" id="CHEBI:57540"/>
    </ligand>
</feature>
<evidence type="ECO:0000313" key="5">
    <source>
        <dbReference type="EMBL" id="MBB4693720.1"/>
    </source>
</evidence>
<dbReference type="Pfam" id="PF09290">
    <property type="entry name" value="AcetDehyd-dimer"/>
    <property type="match status" value="1"/>
</dbReference>
<dbReference type="AlphaFoldDB" id="A0A7W7CS31"/>
<evidence type="ECO:0000256" key="3">
    <source>
        <dbReference type="HAMAP-Rule" id="MF_01657"/>
    </source>
</evidence>
<evidence type="ECO:0000313" key="6">
    <source>
        <dbReference type="Proteomes" id="UP000542742"/>
    </source>
</evidence>
<dbReference type="HAMAP" id="MF_01657">
    <property type="entry name" value="Ac_ald_DH_ac"/>
    <property type="match status" value="1"/>
</dbReference>
<organism evidence="5 6">
    <name type="scientific">Paractinoplanes abujensis</name>
    <dbReference type="NCBI Taxonomy" id="882441"/>
    <lineage>
        <taxon>Bacteria</taxon>
        <taxon>Bacillati</taxon>
        <taxon>Actinomycetota</taxon>
        <taxon>Actinomycetes</taxon>
        <taxon>Micromonosporales</taxon>
        <taxon>Micromonosporaceae</taxon>
        <taxon>Paractinoplanes</taxon>
    </lineage>
</organism>
<dbReference type="InterPro" id="IPR000534">
    <property type="entry name" value="Semialdehyde_DH_NAD-bd"/>
</dbReference>
<keyword evidence="3" id="KW-0058">Aromatic hydrocarbons catabolism</keyword>
<dbReference type="NCBIfam" id="TIGR03215">
    <property type="entry name" value="ac_ald_DH_ac"/>
    <property type="match status" value="1"/>
</dbReference>
<dbReference type="InterPro" id="IPR003361">
    <property type="entry name" value="Acetaldehyde_dehydrogenase"/>
</dbReference>
<dbReference type="Pfam" id="PF01118">
    <property type="entry name" value="Semialdhyde_dh"/>
    <property type="match status" value="1"/>
</dbReference>
<name>A0A7W7CS31_9ACTN</name>
<dbReference type="InterPro" id="IPR015426">
    <property type="entry name" value="Acetylaldehyde_DH_C"/>
</dbReference>
<evidence type="ECO:0000256" key="2">
    <source>
        <dbReference type="ARBA" id="ARBA00023027"/>
    </source>
</evidence>
<dbReference type="CDD" id="cd23933">
    <property type="entry name" value="ALDH_C"/>
    <property type="match status" value="1"/>
</dbReference>
<keyword evidence="2 3" id="KW-0520">NAD</keyword>
<comment type="similarity">
    <text evidence="1 3">Belongs to the acetaldehyde dehydrogenase family.</text>
</comment>
<dbReference type="PIRSF" id="PIRSF015689">
    <property type="entry name" value="Actaldh_dh_actl"/>
    <property type="match status" value="1"/>
</dbReference>
<dbReference type="GO" id="GO:0008774">
    <property type="term" value="F:acetaldehyde dehydrogenase (acetylating) activity"/>
    <property type="evidence" value="ECO:0007669"/>
    <property type="project" value="UniProtKB-UniRule"/>
</dbReference>
<gene>
    <name evidence="5" type="ORF">BKA14_003868</name>
</gene>
<dbReference type="Proteomes" id="UP000542742">
    <property type="component" value="Unassembled WGS sequence"/>
</dbReference>
<keyword evidence="6" id="KW-1185">Reference proteome</keyword>
<feature type="binding site" evidence="3">
    <location>
        <begin position="159"/>
        <end position="167"/>
    </location>
    <ligand>
        <name>NAD(+)</name>
        <dbReference type="ChEBI" id="CHEBI:57540"/>
    </ligand>
</feature>
<dbReference type="GO" id="GO:0051287">
    <property type="term" value="F:NAD binding"/>
    <property type="evidence" value="ECO:0007669"/>
    <property type="project" value="UniProtKB-UniRule"/>
</dbReference>
<dbReference type="RefSeq" id="WP_203722424.1">
    <property type="nucleotide sequence ID" value="NZ_BOMC01000054.1"/>
</dbReference>
<evidence type="ECO:0000256" key="1">
    <source>
        <dbReference type="ARBA" id="ARBA00009244"/>
    </source>
</evidence>
<comment type="caution">
    <text evidence="5">The sequence shown here is derived from an EMBL/GenBank/DDBJ whole genome shotgun (WGS) entry which is preliminary data.</text>
</comment>
<dbReference type="InterPro" id="IPR036291">
    <property type="entry name" value="NAD(P)-bd_dom_sf"/>
</dbReference>
<accession>A0A7W7CS31</accession>
<dbReference type="Gene3D" id="3.30.360.10">
    <property type="entry name" value="Dihydrodipicolinate Reductase, domain 2"/>
    <property type="match status" value="1"/>
</dbReference>
<dbReference type="NCBIfam" id="NF006157">
    <property type="entry name" value="PRK08300.1"/>
    <property type="match status" value="1"/>
</dbReference>
<keyword evidence="3 5" id="KW-0560">Oxidoreductase</keyword>
<protein>
    <recommendedName>
        <fullName evidence="3">Acetaldehyde dehydrogenase</fullName>
        <ecNumber evidence="3">1.2.1.10</ecNumber>
    </recommendedName>
    <alternativeName>
        <fullName evidence="3">Acetaldehyde dehydrogenase [acetylating]</fullName>
    </alternativeName>
</protein>
<dbReference type="EC" id="1.2.1.10" evidence="3"/>
<dbReference type="EMBL" id="JACHMF010000001">
    <property type="protein sequence ID" value="MBB4693720.1"/>
    <property type="molecule type" value="Genomic_DNA"/>
</dbReference>
<dbReference type="SUPFAM" id="SSF55347">
    <property type="entry name" value="Glyceraldehyde-3-phosphate dehydrogenase-like, C-terminal domain"/>
    <property type="match status" value="1"/>
</dbReference>
<feature type="binding site" evidence="3">
    <location>
        <begin position="10"/>
        <end position="13"/>
    </location>
    <ligand>
        <name>NAD(+)</name>
        <dbReference type="ChEBI" id="CHEBI:57540"/>
    </ligand>
</feature>
<sequence length="306" mass="31500">MGTKVAVIGSGNIGTDLMIKILRLSEKLEIAAMVGIDPASDGLARAGRLGVATTAEGVDGLIAMDGFDDIEIIFDATSAGAHLANAKKLEPYGKILIDLTPAAIGPFVVPAVNLDIHEGARNINMVTCGGQATIPIVAAVSRVAPVPYAEIVASIASKSAGPGTRANIDEFTETTAHAIEKVGGATRGKAIIVLNPADPPLIMRDTVLCLVDAPSAVEREEITASVEAMVKTVSGYVPGYRLKQQVQITPVPGDQPVHTLAGDAPVTHQVSVFLEVEGAAHYLPAYAGNLDIMTSAAIAAAERIAS</sequence>
<comment type="catalytic activity">
    <reaction evidence="3">
        <text>acetaldehyde + NAD(+) + CoA = acetyl-CoA + NADH + H(+)</text>
        <dbReference type="Rhea" id="RHEA:23288"/>
        <dbReference type="ChEBI" id="CHEBI:15343"/>
        <dbReference type="ChEBI" id="CHEBI:15378"/>
        <dbReference type="ChEBI" id="CHEBI:57287"/>
        <dbReference type="ChEBI" id="CHEBI:57288"/>
        <dbReference type="ChEBI" id="CHEBI:57540"/>
        <dbReference type="ChEBI" id="CHEBI:57945"/>
        <dbReference type="EC" id="1.2.1.10"/>
    </reaction>
</comment>
<feature type="active site" description="Acyl-thioester intermediate" evidence="3">
    <location>
        <position position="128"/>
    </location>
</feature>
<proteinExistence type="inferred from homology"/>
<evidence type="ECO:0000259" key="4">
    <source>
        <dbReference type="SMART" id="SM00859"/>
    </source>
</evidence>
<feature type="domain" description="Semialdehyde dehydrogenase NAD-binding" evidence="4">
    <location>
        <begin position="4"/>
        <end position="120"/>
    </location>
</feature>
<dbReference type="SUPFAM" id="SSF51735">
    <property type="entry name" value="NAD(P)-binding Rossmann-fold domains"/>
    <property type="match status" value="1"/>
</dbReference>
<dbReference type="SMART" id="SM00859">
    <property type="entry name" value="Semialdhyde_dh"/>
    <property type="match status" value="1"/>
</dbReference>
<dbReference type="Gene3D" id="3.40.50.720">
    <property type="entry name" value="NAD(P)-binding Rossmann-like Domain"/>
    <property type="match status" value="1"/>
</dbReference>